<comment type="caution">
    <text evidence="6">The sequence shown here is derived from an EMBL/GenBank/DDBJ whole genome shotgun (WGS) entry which is preliminary data.</text>
</comment>
<dbReference type="Proteomes" id="UP000483018">
    <property type="component" value="Unassembled WGS sequence"/>
</dbReference>
<evidence type="ECO:0000256" key="4">
    <source>
        <dbReference type="ARBA" id="ARBA00023136"/>
    </source>
</evidence>
<dbReference type="InterPro" id="IPR006480">
    <property type="entry name" value="Phage_holin_4_1"/>
</dbReference>
<reference evidence="6 7" key="1">
    <citation type="submission" date="2019-12" db="EMBL/GenBank/DDBJ databases">
        <title>Defluviitalea raffinosedens, isolated from a biogas fermenter, genome sequencing and characterization.</title>
        <authorList>
            <person name="Rettenmaier R."/>
            <person name="Schneider M."/>
            <person name="Neuhaus K."/>
            <person name="Liebl W."/>
            <person name="Zverlov V."/>
        </authorList>
    </citation>
    <scope>NUCLEOTIDE SEQUENCE [LARGE SCALE GENOMIC DNA]</scope>
    <source>
        <strain evidence="6 7">249c-K6</strain>
    </source>
</reference>
<dbReference type="RefSeq" id="WP_158740431.1">
    <property type="nucleotide sequence ID" value="NZ_WSLF01000007.1"/>
</dbReference>
<protein>
    <submittedName>
        <fullName evidence="6">EamA family transporter</fullName>
    </submittedName>
</protein>
<dbReference type="PANTHER" id="PTHR12715:SF4">
    <property type="entry name" value="EAMA DOMAIN-CONTAINING PROTEIN"/>
    <property type="match status" value="1"/>
</dbReference>
<evidence type="ECO:0000256" key="5">
    <source>
        <dbReference type="SAM" id="Phobius"/>
    </source>
</evidence>
<evidence type="ECO:0000256" key="2">
    <source>
        <dbReference type="ARBA" id="ARBA00022692"/>
    </source>
</evidence>
<evidence type="ECO:0000313" key="6">
    <source>
        <dbReference type="EMBL" id="KAE9633677.1"/>
    </source>
</evidence>
<dbReference type="Pfam" id="PF05105">
    <property type="entry name" value="Phage_holin_4_1"/>
    <property type="match status" value="1"/>
</dbReference>
<proteinExistence type="predicted"/>
<dbReference type="EMBL" id="WSLF01000007">
    <property type="protein sequence ID" value="KAE9633677.1"/>
    <property type="molecule type" value="Genomic_DNA"/>
</dbReference>
<keyword evidence="3 5" id="KW-1133">Transmembrane helix</keyword>
<dbReference type="OrthoDB" id="88184at2"/>
<dbReference type="AlphaFoldDB" id="A0A7C8LSX6"/>
<evidence type="ECO:0000256" key="1">
    <source>
        <dbReference type="ARBA" id="ARBA00004141"/>
    </source>
</evidence>
<evidence type="ECO:0000256" key="3">
    <source>
        <dbReference type="ARBA" id="ARBA00022989"/>
    </source>
</evidence>
<comment type="subcellular location">
    <subcellularLocation>
        <location evidence="1">Membrane</location>
        <topology evidence="1">Multi-pass membrane protein</topology>
    </subcellularLocation>
</comment>
<sequence length="121" mass="13635">MKLRNSFHPYAMITIVFWSLAYVLTRLALQYFSAFSLGFLRYFTASCTLAVVAVYTRMKLPHKADLPTFLAAGAAGFFFYLSNEGISILENAAHIGLPIPEKLKNALEQLHGRSNEEDEKK</sequence>
<evidence type="ECO:0000313" key="7">
    <source>
        <dbReference type="Proteomes" id="UP000483018"/>
    </source>
</evidence>
<dbReference type="PANTHER" id="PTHR12715">
    <property type="entry name" value="TRANSPORTER, DRUG/METABOLITE EXPORTER FAMILY"/>
    <property type="match status" value="1"/>
</dbReference>
<organism evidence="6 7">
    <name type="scientific">Defluviitalea raffinosedens</name>
    <dbReference type="NCBI Taxonomy" id="1450156"/>
    <lineage>
        <taxon>Bacteria</taxon>
        <taxon>Bacillati</taxon>
        <taxon>Bacillota</taxon>
        <taxon>Clostridia</taxon>
        <taxon>Lachnospirales</taxon>
        <taxon>Defluviitaleaceae</taxon>
        <taxon>Defluviitalea</taxon>
    </lineage>
</organism>
<dbReference type="GO" id="GO:0016020">
    <property type="term" value="C:membrane"/>
    <property type="evidence" value="ECO:0007669"/>
    <property type="project" value="UniProtKB-SubCell"/>
</dbReference>
<keyword evidence="2 5" id="KW-0812">Transmembrane</keyword>
<gene>
    <name evidence="6" type="ORF">GND95_08450</name>
</gene>
<accession>A0A7C8LSX6</accession>
<dbReference type="InterPro" id="IPR052756">
    <property type="entry name" value="Alkyne_AA_exporter"/>
</dbReference>
<keyword evidence="4 5" id="KW-0472">Membrane</keyword>
<keyword evidence="7" id="KW-1185">Reference proteome</keyword>
<feature type="transmembrane region" description="Helical" evidence="5">
    <location>
        <begin position="31"/>
        <end position="54"/>
    </location>
</feature>
<name>A0A7C8LSX6_9FIRM</name>
<feature type="transmembrane region" description="Helical" evidence="5">
    <location>
        <begin position="7"/>
        <end position="25"/>
    </location>
</feature>